<name>A0A1B8QIB8_MORNO</name>
<gene>
    <name evidence="1" type="ORF">A7456_04000</name>
</gene>
<accession>A0A1B8QIB8</accession>
<organism evidence="1 2">
    <name type="scientific">Moraxella nonliquefaciens</name>
    <dbReference type="NCBI Taxonomy" id="478"/>
    <lineage>
        <taxon>Bacteria</taxon>
        <taxon>Pseudomonadati</taxon>
        <taxon>Pseudomonadota</taxon>
        <taxon>Gammaproteobacteria</taxon>
        <taxon>Moraxellales</taxon>
        <taxon>Moraxellaceae</taxon>
        <taxon>Moraxella</taxon>
    </lineage>
</organism>
<evidence type="ECO:0000313" key="1">
    <source>
        <dbReference type="EMBL" id="OBX83221.1"/>
    </source>
</evidence>
<dbReference type="Proteomes" id="UP000092575">
    <property type="component" value="Unassembled WGS sequence"/>
</dbReference>
<evidence type="ECO:0000313" key="2">
    <source>
        <dbReference type="Proteomes" id="UP000092575"/>
    </source>
</evidence>
<reference evidence="1 2" key="1">
    <citation type="submission" date="2016-05" db="EMBL/GenBank/DDBJ databases">
        <title>Draft genome sequence of Moraxella nonliquefaciens CCUG 348T.</title>
        <authorList>
            <person name="Salva-Serra F."/>
            <person name="Engstrom-Jakobsson H."/>
            <person name="Thorell K."/>
            <person name="Gonzales-Siles L."/>
            <person name="Karlsson R."/>
            <person name="Boulund F."/>
            <person name="Engstrand L."/>
            <person name="Kristiansson E."/>
            <person name="Moore E."/>
        </authorList>
    </citation>
    <scope>NUCLEOTIDE SEQUENCE [LARGE SCALE GENOMIC DNA]</scope>
    <source>
        <strain evidence="1 2">CCUG 348</strain>
    </source>
</reference>
<sequence>MARSIKVNLVGFCVWTDDEINTKRQLNFGFMLKENPNVNIDIDAMFDSKLDEEIASWFYGNKTDIVNQIFTEWQNNKPKTNRNNLWQNF</sequence>
<proteinExistence type="predicted"/>
<dbReference type="STRING" id="478.A7456_04000"/>
<dbReference type="AlphaFoldDB" id="A0A1B8QIB8"/>
<dbReference type="EMBL" id="LXTW01000032">
    <property type="protein sequence ID" value="OBX83221.1"/>
    <property type="molecule type" value="Genomic_DNA"/>
</dbReference>
<protein>
    <submittedName>
        <fullName evidence="1">Uncharacterized protein</fullName>
    </submittedName>
</protein>
<comment type="caution">
    <text evidence="1">The sequence shown here is derived from an EMBL/GenBank/DDBJ whole genome shotgun (WGS) entry which is preliminary data.</text>
</comment>